<dbReference type="InterPro" id="IPR005238">
    <property type="entry name" value="ComB-like"/>
</dbReference>
<organism evidence="8 9">
    <name type="scientific">Rubripirellula lacrimiformis</name>
    <dbReference type="NCBI Taxonomy" id="1930273"/>
    <lineage>
        <taxon>Bacteria</taxon>
        <taxon>Pseudomonadati</taxon>
        <taxon>Planctomycetota</taxon>
        <taxon>Planctomycetia</taxon>
        <taxon>Pirellulales</taxon>
        <taxon>Pirellulaceae</taxon>
        <taxon>Rubripirellula</taxon>
    </lineage>
</organism>
<dbReference type="Proteomes" id="UP000318538">
    <property type="component" value="Chromosome"/>
</dbReference>
<dbReference type="PANTHER" id="PTHR37311:SF1">
    <property type="entry name" value="2-PHOSPHOSULFOLACTATE PHOSPHATASE-RELATED"/>
    <property type="match status" value="1"/>
</dbReference>
<proteinExistence type="inferred from homology"/>
<keyword evidence="5 8" id="KW-0378">Hydrolase</keyword>
<evidence type="ECO:0000313" key="9">
    <source>
        <dbReference type="Proteomes" id="UP000318538"/>
    </source>
</evidence>
<protein>
    <recommendedName>
        <fullName evidence="4">Probable 2-phosphosulfolactate phosphatase</fullName>
        <ecNumber evidence="3">3.1.3.71</ecNumber>
    </recommendedName>
</protein>
<evidence type="ECO:0000256" key="5">
    <source>
        <dbReference type="ARBA" id="ARBA00022801"/>
    </source>
</evidence>
<evidence type="ECO:0000256" key="2">
    <source>
        <dbReference type="ARBA" id="ARBA00009997"/>
    </source>
</evidence>
<reference evidence="8 9" key="1">
    <citation type="submission" date="2019-02" db="EMBL/GenBank/DDBJ databases">
        <title>Deep-cultivation of Planctomycetes and their phenomic and genomic characterization uncovers novel biology.</title>
        <authorList>
            <person name="Wiegand S."/>
            <person name="Jogler M."/>
            <person name="Boedeker C."/>
            <person name="Pinto D."/>
            <person name="Vollmers J."/>
            <person name="Rivas-Marin E."/>
            <person name="Kohn T."/>
            <person name="Peeters S.H."/>
            <person name="Heuer A."/>
            <person name="Rast P."/>
            <person name="Oberbeckmann S."/>
            <person name="Bunk B."/>
            <person name="Jeske O."/>
            <person name="Meyerdierks A."/>
            <person name="Storesund J.E."/>
            <person name="Kallscheuer N."/>
            <person name="Luecker S."/>
            <person name="Lage O.M."/>
            <person name="Pohl T."/>
            <person name="Merkel B.J."/>
            <person name="Hornburger P."/>
            <person name="Mueller R.-W."/>
            <person name="Bruemmer F."/>
            <person name="Labrenz M."/>
            <person name="Spormann A.M."/>
            <person name="Op den Camp H."/>
            <person name="Overmann J."/>
            <person name="Amann R."/>
            <person name="Jetten M.S.M."/>
            <person name="Mascher T."/>
            <person name="Medema M.H."/>
            <person name="Devos D.P."/>
            <person name="Kaster A.-K."/>
            <person name="Ovreas L."/>
            <person name="Rohde M."/>
            <person name="Galperin M.Y."/>
            <person name="Jogler C."/>
        </authorList>
    </citation>
    <scope>NUCLEOTIDE SEQUENCE [LARGE SCALE GENOMIC DNA]</scope>
    <source>
        <strain evidence="8 9">K22_7</strain>
    </source>
</reference>
<dbReference type="InterPro" id="IPR036702">
    <property type="entry name" value="ComB-like_sf"/>
</dbReference>
<comment type="similarity">
    <text evidence="2">Belongs to the ComB family.</text>
</comment>
<evidence type="ECO:0000256" key="7">
    <source>
        <dbReference type="ARBA" id="ARBA00033711"/>
    </source>
</evidence>
<dbReference type="SUPFAM" id="SSF142823">
    <property type="entry name" value="ComB-like"/>
    <property type="match status" value="1"/>
</dbReference>
<dbReference type="GO" id="GO:0050532">
    <property type="term" value="F:2-phosphosulfolactate phosphatase activity"/>
    <property type="evidence" value="ECO:0007669"/>
    <property type="project" value="UniProtKB-EC"/>
</dbReference>
<comment type="cofactor">
    <cofactor evidence="1">
        <name>Mg(2+)</name>
        <dbReference type="ChEBI" id="CHEBI:18420"/>
    </cofactor>
</comment>
<evidence type="ECO:0000256" key="1">
    <source>
        <dbReference type="ARBA" id="ARBA00001946"/>
    </source>
</evidence>
<name>A0A517N6H3_9BACT</name>
<dbReference type="GO" id="GO:0000287">
    <property type="term" value="F:magnesium ion binding"/>
    <property type="evidence" value="ECO:0007669"/>
    <property type="project" value="InterPro"/>
</dbReference>
<evidence type="ECO:0000256" key="4">
    <source>
        <dbReference type="ARBA" id="ARBA00021948"/>
    </source>
</evidence>
<dbReference type="GO" id="GO:0050545">
    <property type="term" value="F:sulfopyruvate decarboxylase activity"/>
    <property type="evidence" value="ECO:0007669"/>
    <property type="project" value="TreeGrafter"/>
</dbReference>
<evidence type="ECO:0000256" key="6">
    <source>
        <dbReference type="ARBA" id="ARBA00022842"/>
    </source>
</evidence>
<dbReference type="Pfam" id="PF04029">
    <property type="entry name" value="2-ph_phosp"/>
    <property type="match status" value="1"/>
</dbReference>
<evidence type="ECO:0000256" key="3">
    <source>
        <dbReference type="ARBA" id="ARBA00012953"/>
    </source>
</evidence>
<sequence length="251" mass="26452">MQIHTSLSPADPIPSAAADVAIVIDVLRATSVATTALQSGAKQILACREIDAARALAASLGPQTLLCGERGCRPIEGFDCGNSPAEYTADRVADRTLILTTTNGTRAIQSASSARTMVLASFLNLSAVVQHVHRFESLHVVCAGTDGQVTGEDVLLAGAIIDGVLLHRTDATDSDAPSPLCDASRIARQFWCGSLPNPDPDTLRKCLENTLGGRNLIRVGYADDLSRCAAIDSGPIIPYRTQLEPATFQVM</sequence>
<dbReference type="Gene3D" id="3.90.1560.10">
    <property type="entry name" value="ComB-like"/>
    <property type="match status" value="1"/>
</dbReference>
<dbReference type="PANTHER" id="PTHR37311">
    <property type="entry name" value="2-PHOSPHOSULFOLACTATE PHOSPHATASE-RELATED"/>
    <property type="match status" value="1"/>
</dbReference>
<keyword evidence="6" id="KW-0460">Magnesium</keyword>
<evidence type="ECO:0000313" key="8">
    <source>
        <dbReference type="EMBL" id="QDT02730.1"/>
    </source>
</evidence>
<accession>A0A517N6H3</accession>
<keyword evidence="9" id="KW-1185">Reference proteome</keyword>
<dbReference type="FunFam" id="3.90.1560.10:FF:000001">
    <property type="entry name" value="Probable 2-phosphosulfolactate phosphatase"/>
    <property type="match status" value="1"/>
</dbReference>
<dbReference type="RefSeq" id="WP_246146545.1">
    <property type="nucleotide sequence ID" value="NZ_CP036525.1"/>
</dbReference>
<dbReference type="AlphaFoldDB" id="A0A517N6H3"/>
<gene>
    <name evidence="8" type="primary">comB</name>
    <name evidence="8" type="ORF">K227x_11080</name>
</gene>
<dbReference type="KEGG" id="rlc:K227x_11080"/>
<comment type="catalytic activity">
    <reaction evidence="7">
        <text>(2R)-O-phospho-3-sulfolactate + H2O = (2R)-3-sulfolactate + phosphate</text>
        <dbReference type="Rhea" id="RHEA:23416"/>
        <dbReference type="ChEBI" id="CHEBI:15377"/>
        <dbReference type="ChEBI" id="CHEBI:15597"/>
        <dbReference type="ChEBI" id="CHEBI:43474"/>
        <dbReference type="ChEBI" id="CHEBI:58738"/>
        <dbReference type="EC" id="3.1.3.71"/>
    </reaction>
</comment>
<dbReference type="EC" id="3.1.3.71" evidence="3"/>
<dbReference type="EMBL" id="CP036525">
    <property type="protein sequence ID" value="QDT02730.1"/>
    <property type="molecule type" value="Genomic_DNA"/>
</dbReference>